<name>A0AAD9TVP5_9ROSI</name>
<dbReference type="EMBL" id="JANJYI010000007">
    <property type="protein sequence ID" value="KAK2642634.1"/>
    <property type="molecule type" value="Genomic_DNA"/>
</dbReference>
<sequence length="206" mass="23445">MDLTPLLSPAGALKRQTSRVEMNKGKKVMSEPELIPINQNKSVDPTESVALVTEKTEEATTSRRAFERSCALQSQLFLRKDVKFLSKKVSTLTSSNSKLKKKVKKAKYDLERLTKESAEKLAKTEVANARLRAVMVASEKKLSDIDDMLADVLEKLDKAADEVVIQIRGELMHQYLHGETNSWRPEEDIEVWESWKKLNELEQVDE</sequence>
<reference evidence="2" key="1">
    <citation type="journal article" date="2023" name="Plant J.">
        <title>Genome sequences and population genomics provide insights into the demographic history, inbreeding, and mutation load of two 'living fossil' tree species of Dipteronia.</title>
        <authorList>
            <person name="Feng Y."/>
            <person name="Comes H.P."/>
            <person name="Chen J."/>
            <person name="Zhu S."/>
            <person name="Lu R."/>
            <person name="Zhang X."/>
            <person name="Li P."/>
            <person name="Qiu J."/>
            <person name="Olsen K.M."/>
            <person name="Qiu Y."/>
        </authorList>
    </citation>
    <scope>NUCLEOTIDE SEQUENCE</scope>
    <source>
        <strain evidence="2">KIB01</strain>
    </source>
</reference>
<gene>
    <name evidence="2" type="ORF">Ddye_024397</name>
</gene>
<evidence type="ECO:0000313" key="3">
    <source>
        <dbReference type="Proteomes" id="UP001280121"/>
    </source>
</evidence>
<comment type="caution">
    <text evidence="2">The sequence shown here is derived from an EMBL/GenBank/DDBJ whole genome shotgun (WGS) entry which is preliminary data.</text>
</comment>
<organism evidence="2 3">
    <name type="scientific">Dipteronia dyeriana</name>
    <dbReference type="NCBI Taxonomy" id="168575"/>
    <lineage>
        <taxon>Eukaryota</taxon>
        <taxon>Viridiplantae</taxon>
        <taxon>Streptophyta</taxon>
        <taxon>Embryophyta</taxon>
        <taxon>Tracheophyta</taxon>
        <taxon>Spermatophyta</taxon>
        <taxon>Magnoliopsida</taxon>
        <taxon>eudicotyledons</taxon>
        <taxon>Gunneridae</taxon>
        <taxon>Pentapetalae</taxon>
        <taxon>rosids</taxon>
        <taxon>malvids</taxon>
        <taxon>Sapindales</taxon>
        <taxon>Sapindaceae</taxon>
        <taxon>Hippocastanoideae</taxon>
        <taxon>Acereae</taxon>
        <taxon>Dipteronia</taxon>
    </lineage>
</organism>
<feature type="region of interest" description="Disordered" evidence="1">
    <location>
        <begin position="1"/>
        <end position="28"/>
    </location>
</feature>
<evidence type="ECO:0000313" key="2">
    <source>
        <dbReference type="EMBL" id="KAK2642634.1"/>
    </source>
</evidence>
<protein>
    <submittedName>
        <fullName evidence="2">Uncharacterized protein</fullName>
    </submittedName>
</protein>
<accession>A0AAD9TVP5</accession>
<dbReference type="Proteomes" id="UP001280121">
    <property type="component" value="Unassembled WGS sequence"/>
</dbReference>
<keyword evidence="3" id="KW-1185">Reference proteome</keyword>
<proteinExistence type="predicted"/>
<dbReference type="AlphaFoldDB" id="A0AAD9TVP5"/>
<evidence type="ECO:0000256" key="1">
    <source>
        <dbReference type="SAM" id="MobiDB-lite"/>
    </source>
</evidence>